<gene>
    <name evidence="2" type="ORF">ITX54_05850</name>
</gene>
<evidence type="ECO:0000313" key="3">
    <source>
        <dbReference type="Proteomes" id="UP000705283"/>
    </source>
</evidence>
<accession>A0AA40X009</accession>
<protein>
    <submittedName>
        <fullName evidence="2">Phage tail protein</fullName>
    </submittedName>
</protein>
<sequence length="359" mass="37995">MSERRFNSALTPAGEEKISQAVISGSPAGFAFMAVGDGGGSVPVLGSKPLGLMGEVYRAQLNSITVADSNKNIVQAEMIIPPQVGGFTIREAALYDVEGECLAVASVPETYKPLLAEGAGRHQVIRIWLAVSSTASVQLTADPSVIVATAAEVKKAQDSAQDYTDDMASTLTETLKTAIADAVKAATRDVWEDDNPVGTVRLFQQKIDPNVKWPWSTWVYLGENKTLRLGKQDGTDVLTTGGTDSIQLGKDNLPNVQIDISGKAESVDLGTKKAAAAGGHIHKGGLLAPGSEYSKTPIGSNNQVDVSLRNTDAAPDHEHDVYIGPHDHIVNGKTSALGNGRSIDITNSFIKLMGWYRTA</sequence>
<dbReference type="PANTHER" id="PTHR35191">
    <property type="entry name" value="PROPHAGE SIDE TAIL FIBER PROTEIN HOMOLOG STFQ-RELATED"/>
    <property type="match status" value="1"/>
</dbReference>
<proteinExistence type="predicted"/>
<dbReference type="InterPro" id="IPR051934">
    <property type="entry name" value="Phage_Tail_Fiber_Structural"/>
</dbReference>
<comment type="caution">
    <text evidence="2">The sequence shown here is derived from an EMBL/GenBank/DDBJ whole genome shotgun (WGS) entry which is preliminary data.</text>
</comment>
<reference evidence="2" key="2">
    <citation type="submission" date="2022-09" db="EMBL/GenBank/DDBJ databases">
        <title>Rouxiella aceris sp. nov., isolated from tree sap and emended description of the genus Rhouxiella.</title>
        <authorList>
            <person name="Kim I.S."/>
        </authorList>
    </citation>
    <scope>NUCLEOTIDE SEQUENCE</scope>
    <source>
        <strain evidence="2">SAP-2</strain>
    </source>
</reference>
<dbReference type="EMBL" id="JADMKS010000002">
    <property type="protein sequence ID" value="MBF6636187.1"/>
    <property type="molecule type" value="Genomic_DNA"/>
</dbReference>
<organism evidence="2 3">
    <name type="scientific">Rouxiella silvae</name>
    <dbReference type="NCBI Taxonomy" id="1646373"/>
    <lineage>
        <taxon>Bacteria</taxon>
        <taxon>Pseudomonadati</taxon>
        <taxon>Pseudomonadota</taxon>
        <taxon>Gammaproteobacteria</taxon>
        <taxon>Enterobacterales</taxon>
        <taxon>Yersiniaceae</taxon>
        <taxon>Rouxiella</taxon>
    </lineage>
</organism>
<name>A0AA40X009_9GAMM</name>
<evidence type="ECO:0000259" key="1">
    <source>
        <dbReference type="Pfam" id="PF12571"/>
    </source>
</evidence>
<dbReference type="PANTHER" id="PTHR35191:SF1">
    <property type="entry name" value="PROPHAGE SIDE TAIL FIBER PROTEIN HOMOLOG STFQ-RELATED"/>
    <property type="match status" value="1"/>
</dbReference>
<dbReference type="Proteomes" id="UP000705283">
    <property type="component" value="Unassembled WGS sequence"/>
</dbReference>
<reference evidence="2" key="1">
    <citation type="submission" date="2020-11" db="EMBL/GenBank/DDBJ databases">
        <authorList>
            <person name="Lee S.D."/>
        </authorList>
    </citation>
    <scope>NUCLEOTIDE SEQUENCE</scope>
    <source>
        <strain evidence="2">SAP-2</strain>
    </source>
</reference>
<dbReference type="InterPro" id="IPR022225">
    <property type="entry name" value="Phage_tail_fibre_N"/>
</dbReference>
<dbReference type="AlphaFoldDB" id="A0AA40X009"/>
<feature type="domain" description="Phage tail fibre protein N-terminal" evidence="1">
    <location>
        <begin position="5"/>
        <end position="149"/>
    </location>
</feature>
<dbReference type="Pfam" id="PF12571">
    <property type="entry name" value="Phage_tail_fib"/>
    <property type="match status" value="1"/>
</dbReference>
<evidence type="ECO:0000313" key="2">
    <source>
        <dbReference type="EMBL" id="MBF6636187.1"/>
    </source>
</evidence>